<accession>A0A9N7RIW7</accession>
<feature type="compositionally biased region" description="Basic and acidic residues" evidence="1">
    <location>
        <begin position="211"/>
        <end position="229"/>
    </location>
</feature>
<evidence type="ECO:0000313" key="2">
    <source>
        <dbReference type="EMBL" id="CAA0831339.1"/>
    </source>
</evidence>
<evidence type="ECO:0000313" key="3">
    <source>
        <dbReference type="Proteomes" id="UP001153555"/>
    </source>
</evidence>
<proteinExistence type="predicted"/>
<keyword evidence="3" id="KW-1185">Reference proteome</keyword>
<organism evidence="2 3">
    <name type="scientific">Striga hermonthica</name>
    <name type="common">Purple witchweed</name>
    <name type="synonym">Buchnera hermonthica</name>
    <dbReference type="NCBI Taxonomy" id="68872"/>
    <lineage>
        <taxon>Eukaryota</taxon>
        <taxon>Viridiplantae</taxon>
        <taxon>Streptophyta</taxon>
        <taxon>Embryophyta</taxon>
        <taxon>Tracheophyta</taxon>
        <taxon>Spermatophyta</taxon>
        <taxon>Magnoliopsida</taxon>
        <taxon>eudicotyledons</taxon>
        <taxon>Gunneridae</taxon>
        <taxon>Pentapetalae</taxon>
        <taxon>asterids</taxon>
        <taxon>lamiids</taxon>
        <taxon>Lamiales</taxon>
        <taxon>Orobanchaceae</taxon>
        <taxon>Buchnereae</taxon>
        <taxon>Striga</taxon>
    </lineage>
</organism>
<name>A0A9N7RIW7_STRHE</name>
<dbReference type="EMBL" id="CACSLK010027832">
    <property type="protein sequence ID" value="CAA0831339.1"/>
    <property type="molecule type" value="Genomic_DNA"/>
</dbReference>
<feature type="compositionally biased region" description="Low complexity" evidence="1">
    <location>
        <begin position="165"/>
        <end position="176"/>
    </location>
</feature>
<dbReference type="Proteomes" id="UP001153555">
    <property type="component" value="Unassembled WGS sequence"/>
</dbReference>
<gene>
    <name evidence="2" type="ORF">SHERM_26690</name>
</gene>
<sequence>DDGLDILLENMLEEPSSLIYRTSCKRDWPKGCGPRAKLKVKKRWAKRRCKTKAQKASQCCGPCTGKKRACRLEFRRRGRLETEDGWIWHAGDCIGLYGWDPWPSGEPMESGDKGIDEDRLSGVWRASCHDARKRLKGRGIERRSGAEMLDASDARSCAGGRQAAGVGDTRGTVGVRESTVGDRDMGVDGMRKRAGEREKDVGASSVGRNRASGEDAREQASGEGARTRAHDWGAHAQGLNLAGLGVPSDGAHAHEAGSGSWASALARDWETGARGLVRTGLGETMAT</sequence>
<dbReference type="AlphaFoldDB" id="A0A9N7RIW7"/>
<comment type="caution">
    <text evidence="2">The sequence shown here is derived from an EMBL/GenBank/DDBJ whole genome shotgun (WGS) entry which is preliminary data.</text>
</comment>
<feature type="compositionally biased region" description="Basic and acidic residues" evidence="1">
    <location>
        <begin position="179"/>
        <end position="201"/>
    </location>
</feature>
<feature type="non-terminal residue" evidence="2">
    <location>
        <position position="287"/>
    </location>
</feature>
<reference evidence="2" key="1">
    <citation type="submission" date="2019-12" db="EMBL/GenBank/DDBJ databases">
        <authorList>
            <person name="Scholes J."/>
        </authorList>
    </citation>
    <scope>NUCLEOTIDE SEQUENCE</scope>
</reference>
<feature type="non-terminal residue" evidence="2">
    <location>
        <position position="1"/>
    </location>
</feature>
<evidence type="ECO:0000256" key="1">
    <source>
        <dbReference type="SAM" id="MobiDB-lite"/>
    </source>
</evidence>
<protein>
    <submittedName>
        <fullName evidence="2">Uncharacterized protein</fullName>
    </submittedName>
</protein>
<feature type="region of interest" description="Disordered" evidence="1">
    <location>
        <begin position="158"/>
        <end position="229"/>
    </location>
</feature>